<name>A0A067S930_GALM3</name>
<sequence>MNSNKSQTAVSTATSIPTMNIIATGLPPIPPTALIPHGLAKRVQEYQTILVYARKSRIAKPLTMGDLKKTFWCVPSALERRAWLGTLDT</sequence>
<organism evidence="1 2">
    <name type="scientific">Galerina marginata (strain CBS 339.88)</name>
    <dbReference type="NCBI Taxonomy" id="685588"/>
    <lineage>
        <taxon>Eukaryota</taxon>
        <taxon>Fungi</taxon>
        <taxon>Dikarya</taxon>
        <taxon>Basidiomycota</taxon>
        <taxon>Agaricomycotina</taxon>
        <taxon>Agaricomycetes</taxon>
        <taxon>Agaricomycetidae</taxon>
        <taxon>Agaricales</taxon>
        <taxon>Agaricineae</taxon>
        <taxon>Strophariaceae</taxon>
        <taxon>Galerina</taxon>
    </lineage>
</organism>
<dbReference type="Proteomes" id="UP000027222">
    <property type="component" value="Unassembled WGS sequence"/>
</dbReference>
<dbReference type="HOGENOM" id="CLU_2454888_0_0_1"/>
<gene>
    <name evidence="1" type="ORF">GALMADRAFT_232041</name>
</gene>
<accession>A0A067S930</accession>
<evidence type="ECO:0000313" key="1">
    <source>
        <dbReference type="EMBL" id="KDR67346.1"/>
    </source>
</evidence>
<dbReference type="EMBL" id="KL142415">
    <property type="protein sequence ID" value="KDR67346.1"/>
    <property type="molecule type" value="Genomic_DNA"/>
</dbReference>
<dbReference type="AlphaFoldDB" id="A0A067S930"/>
<evidence type="ECO:0000313" key="2">
    <source>
        <dbReference type="Proteomes" id="UP000027222"/>
    </source>
</evidence>
<keyword evidence="2" id="KW-1185">Reference proteome</keyword>
<protein>
    <submittedName>
        <fullName evidence="1">Uncharacterized protein</fullName>
    </submittedName>
</protein>
<reference evidence="2" key="1">
    <citation type="journal article" date="2014" name="Proc. Natl. Acad. Sci. U.S.A.">
        <title>Extensive sampling of basidiomycete genomes demonstrates inadequacy of the white-rot/brown-rot paradigm for wood decay fungi.</title>
        <authorList>
            <person name="Riley R."/>
            <person name="Salamov A.A."/>
            <person name="Brown D.W."/>
            <person name="Nagy L.G."/>
            <person name="Floudas D."/>
            <person name="Held B.W."/>
            <person name="Levasseur A."/>
            <person name="Lombard V."/>
            <person name="Morin E."/>
            <person name="Otillar R."/>
            <person name="Lindquist E.A."/>
            <person name="Sun H."/>
            <person name="LaButti K.M."/>
            <person name="Schmutz J."/>
            <person name="Jabbour D."/>
            <person name="Luo H."/>
            <person name="Baker S.E."/>
            <person name="Pisabarro A.G."/>
            <person name="Walton J.D."/>
            <person name="Blanchette R.A."/>
            <person name="Henrissat B."/>
            <person name="Martin F."/>
            <person name="Cullen D."/>
            <person name="Hibbett D.S."/>
            <person name="Grigoriev I.V."/>
        </authorList>
    </citation>
    <scope>NUCLEOTIDE SEQUENCE [LARGE SCALE GENOMIC DNA]</scope>
    <source>
        <strain evidence="2">CBS 339.88</strain>
    </source>
</reference>
<proteinExistence type="predicted"/>